<sequence>MDGWMRRAHLWRRVALGGTWEELNRTTSEAELVSRWLGQITMPNLPNFGERNRQATNQQRRQFGQWLINQWLSNSNPLQERLVNFWRDHFVVSIRKIRFPQLLVDYEQRLRRYAWGDFQELLWQVSTSPAMLAYLDNNRNRMNRINENFSRELLELFTIGRGNYTEIDIQEGARALTGWIVVPNFMEGRPLSTFMPRRHDAGLKNYLGKKGNFKTEDVVEMLANHPGTARTLATKLWSTLVYPEPEPEIVQRLAKVYTQNRRQIRPMVEAIFTSPEFYSPKAYRSYLKSPLFFLLGSLRQLQISPSPERLLAPLRAMGQIPYNAPTVKGWPDSWLTAPALLTRLSLAQQLTRSYSDDLGFDFQPGNYSTQDLLRLLLDGNPDRGITGALSGLNTRETAALLLASPAYQLA</sequence>
<dbReference type="OrthoDB" id="9772295at2"/>
<proteinExistence type="predicted"/>
<organism evidence="1 2">
    <name type="scientific">Gloeomargarita lithophora Alchichica-D10</name>
    <dbReference type="NCBI Taxonomy" id="1188229"/>
    <lineage>
        <taxon>Bacteria</taxon>
        <taxon>Bacillati</taxon>
        <taxon>Cyanobacteriota</taxon>
        <taxon>Cyanophyceae</taxon>
        <taxon>Gloeomargaritales</taxon>
        <taxon>Gloeomargaritaceae</taxon>
        <taxon>Gloeomargarita</taxon>
    </lineage>
</organism>
<evidence type="ECO:0008006" key="3">
    <source>
        <dbReference type="Google" id="ProtNLM"/>
    </source>
</evidence>
<accession>A0A1J0A9D3</accession>
<protein>
    <recommendedName>
        <fullName evidence="3">DUF1800 domain-containing protein</fullName>
    </recommendedName>
</protein>
<dbReference type="KEGG" id="glt:GlitD10_0251"/>
<dbReference type="RefSeq" id="WP_071453277.1">
    <property type="nucleotide sequence ID" value="NZ_CP017675.1"/>
</dbReference>
<dbReference type="Proteomes" id="UP000180235">
    <property type="component" value="Chromosome"/>
</dbReference>
<gene>
    <name evidence="1" type="ORF">GlitD10_0251</name>
</gene>
<dbReference type="Pfam" id="PF08811">
    <property type="entry name" value="DUF1800"/>
    <property type="match status" value="1"/>
</dbReference>
<dbReference type="EMBL" id="CP017675">
    <property type="protein sequence ID" value="APB32552.1"/>
    <property type="molecule type" value="Genomic_DNA"/>
</dbReference>
<dbReference type="InterPro" id="IPR014917">
    <property type="entry name" value="DUF1800"/>
</dbReference>
<dbReference type="STRING" id="1188229.GlitD10_0251"/>
<keyword evidence="2" id="KW-1185">Reference proteome</keyword>
<evidence type="ECO:0000313" key="1">
    <source>
        <dbReference type="EMBL" id="APB32552.1"/>
    </source>
</evidence>
<name>A0A1J0A9D3_9CYAN</name>
<dbReference type="AlphaFoldDB" id="A0A1J0A9D3"/>
<evidence type="ECO:0000313" key="2">
    <source>
        <dbReference type="Proteomes" id="UP000180235"/>
    </source>
</evidence>
<reference evidence="1 2" key="1">
    <citation type="submission" date="2016-10" db="EMBL/GenBank/DDBJ databases">
        <title>Description of Gloeomargarita lithophora gen. nov., sp. nov., a thylakoid-bearing basal-branching cyanobacterium with intracellular carbonates, and proposal for Gloeomargaritales ord. nov.</title>
        <authorList>
            <person name="Moreira D."/>
            <person name="Tavera R."/>
            <person name="Benzerara K."/>
            <person name="Skouri-Panet F."/>
            <person name="Couradeau E."/>
            <person name="Gerard E."/>
            <person name="Loussert C."/>
            <person name="Novelo E."/>
            <person name="Zivanovic Y."/>
            <person name="Lopez-Garcia P."/>
        </authorList>
    </citation>
    <scope>NUCLEOTIDE SEQUENCE [LARGE SCALE GENOMIC DNA]</scope>
    <source>
        <strain evidence="1 2">D10</strain>
    </source>
</reference>